<dbReference type="Proteomes" id="UP000190683">
    <property type="component" value="Unassembled WGS sequence"/>
</dbReference>
<feature type="chain" id="PRO_5012391065" description="Competence protein ComEA" evidence="1">
    <location>
        <begin position="21"/>
        <end position="113"/>
    </location>
</feature>
<dbReference type="Pfam" id="PF12836">
    <property type="entry name" value="HHH_3"/>
    <property type="match status" value="1"/>
</dbReference>
<reference evidence="2 3" key="1">
    <citation type="submission" date="2017-02" db="EMBL/GenBank/DDBJ databases">
        <title>Draft genome sequence of Moraxella porci CCUG 54912T type strain.</title>
        <authorList>
            <person name="Salva-Serra F."/>
            <person name="Engstrom-Jakobsson H."/>
            <person name="Thorell K."/>
            <person name="Jaen-Luchoro D."/>
            <person name="Gonzales-Siles L."/>
            <person name="Karlsson R."/>
            <person name="Yazdan S."/>
            <person name="Boulund F."/>
            <person name="Johnning A."/>
            <person name="Engstrand L."/>
            <person name="Kristiansson E."/>
            <person name="Moore E."/>
        </authorList>
    </citation>
    <scope>NUCLEOTIDE SEQUENCE [LARGE SCALE GENOMIC DNA]</scope>
    <source>
        <strain evidence="2 3">CCUG 54912</strain>
    </source>
</reference>
<keyword evidence="1" id="KW-0732">Signal</keyword>
<dbReference type="InterPro" id="IPR010994">
    <property type="entry name" value="RuvA_2-like"/>
</dbReference>
<dbReference type="SUPFAM" id="SSF47781">
    <property type="entry name" value="RuvA domain 2-like"/>
    <property type="match status" value="1"/>
</dbReference>
<dbReference type="InterPro" id="IPR004509">
    <property type="entry name" value="Competence_ComEA_HhH"/>
</dbReference>
<feature type="signal peptide" evidence="1">
    <location>
        <begin position="1"/>
        <end position="20"/>
    </location>
</feature>
<name>A0A1T0CV48_9GAMM</name>
<gene>
    <name evidence="2" type="ORF">B0681_03480</name>
</gene>
<comment type="caution">
    <text evidence="2">The sequence shown here is derived from an EMBL/GenBank/DDBJ whole genome shotgun (WGS) entry which is preliminary data.</text>
</comment>
<dbReference type="Gene3D" id="1.10.150.280">
    <property type="entry name" value="AF1531-like domain"/>
    <property type="match status" value="1"/>
</dbReference>
<dbReference type="PANTHER" id="PTHR21180">
    <property type="entry name" value="ENDONUCLEASE/EXONUCLEASE/PHOSPHATASE FAMILY DOMAIN-CONTAINING PROTEIN 1"/>
    <property type="match status" value="1"/>
</dbReference>
<dbReference type="AlphaFoldDB" id="A0A1T0CV48"/>
<dbReference type="InterPro" id="IPR051675">
    <property type="entry name" value="Endo/Exo/Phosphatase_dom_1"/>
</dbReference>
<keyword evidence="3" id="KW-1185">Reference proteome</keyword>
<evidence type="ECO:0000313" key="2">
    <source>
        <dbReference type="EMBL" id="OOS26240.1"/>
    </source>
</evidence>
<dbReference type="EMBL" id="MUYV01000002">
    <property type="protein sequence ID" value="OOS26240.1"/>
    <property type="molecule type" value="Genomic_DNA"/>
</dbReference>
<sequence>MKRCALSILILLSITHQSLANTVTPKQCYPDAISAYEALTEYDRTHAKIININTASAAELTSLTGIGHTTAAAIVEYRKANGSFVSVDELLYVKGIGAATLNKNRHRLSVMSR</sequence>
<organism evidence="2 3">
    <name type="scientific">Moraxella porci DSM 25326</name>
    <dbReference type="NCBI Taxonomy" id="573983"/>
    <lineage>
        <taxon>Bacteria</taxon>
        <taxon>Pseudomonadati</taxon>
        <taxon>Pseudomonadota</taxon>
        <taxon>Gammaproteobacteria</taxon>
        <taxon>Moraxellales</taxon>
        <taxon>Moraxellaceae</taxon>
        <taxon>Moraxella</taxon>
    </lineage>
</organism>
<evidence type="ECO:0000313" key="3">
    <source>
        <dbReference type="Proteomes" id="UP000190683"/>
    </source>
</evidence>
<evidence type="ECO:0000256" key="1">
    <source>
        <dbReference type="SAM" id="SignalP"/>
    </source>
</evidence>
<dbReference type="STRING" id="573983.B0681_03480"/>
<dbReference type="PANTHER" id="PTHR21180:SF32">
    <property type="entry name" value="ENDONUCLEASE_EXONUCLEASE_PHOSPHATASE FAMILY DOMAIN-CONTAINING PROTEIN 1"/>
    <property type="match status" value="1"/>
</dbReference>
<protein>
    <recommendedName>
        <fullName evidence="4">Competence protein ComEA</fullName>
    </recommendedName>
</protein>
<dbReference type="GO" id="GO:0015628">
    <property type="term" value="P:protein secretion by the type II secretion system"/>
    <property type="evidence" value="ECO:0007669"/>
    <property type="project" value="TreeGrafter"/>
</dbReference>
<proteinExistence type="predicted"/>
<evidence type="ECO:0008006" key="4">
    <source>
        <dbReference type="Google" id="ProtNLM"/>
    </source>
</evidence>
<accession>A0A1T0CV48</accession>
<dbReference type="GO" id="GO:0015627">
    <property type="term" value="C:type II protein secretion system complex"/>
    <property type="evidence" value="ECO:0007669"/>
    <property type="project" value="TreeGrafter"/>
</dbReference>
<dbReference type="NCBIfam" id="TIGR00426">
    <property type="entry name" value="competence protein ComEA helix-hairpin-helix repeat region"/>
    <property type="match status" value="1"/>
</dbReference>